<organism evidence="1 2">
    <name type="scientific">Citrus clementina</name>
    <name type="common">Clementine</name>
    <name type="synonym">Citrus deliciosa x Citrus sinensis</name>
    <dbReference type="NCBI Taxonomy" id="85681"/>
    <lineage>
        <taxon>Eukaryota</taxon>
        <taxon>Viridiplantae</taxon>
        <taxon>Streptophyta</taxon>
        <taxon>Embryophyta</taxon>
        <taxon>Tracheophyta</taxon>
        <taxon>Spermatophyta</taxon>
        <taxon>Magnoliopsida</taxon>
        <taxon>eudicotyledons</taxon>
        <taxon>Gunneridae</taxon>
        <taxon>Pentapetalae</taxon>
        <taxon>rosids</taxon>
        <taxon>malvids</taxon>
        <taxon>Sapindales</taxon>
        <taxon>Rutaceae</taxon>
        <taxon>Aurantioideae</taxon>
        <taxon>Citrus</taxon>
    </lineage>
</organism>
<keyword evidence="2" id="KW-1185">Reference proteome</keyword>
<gene>
    <name evidence="1" type="ORF">CICLE_v10023616mg</name>
</gene>
<dbReference type="Proteomes" id="UP000030687">
    <property type="component" value="Unassembled WGS sequence"/>
</dbReference>
<dbReference type="EMBL" id="KI536661">
    <property type="protein sequence ID" value="ESR57481.1"/>
    <property type="molecule type" value="Genomic_DNA"/>
</dbReference>
<sequence length="69" mass="7787">MKCLLDRFGYSAADLDAPFLHDCTPNKPFVRFTQIEAALVTSKALIKCVRIDSIYKRVELSGIDSPHFL</sequence>
<protein>
    <submittedName>
        <fullName evidence="1">Uncharacterized protein</fullName>
    </submittedName>
</protein>
<dbReference type="Gramene" id="ESR57481">
    <property type="protein sequence ID" value="ESR57481"/>
    <property type="gene ID" value="CICLE_v10023616mg"/>
</dbReference>
<proteinExistence type="predicted"/>
<accession>V4U5M1</accession>
<dbReference type="InParanoid" id="V4U5M1"/>
<reference evidence="1 2" key="1">
    <citation type="submission" date="2013-10" db="EMBL/GenBank/DDBJ databases">
        <authorList>
            <consortium name="International Citrus Genome Consortium"/>
            <person name="Jenkins J."/>
            <person name="Schmutz J."/>
            <person name="Prochnik S."/>
            <person name="Rokhsar D."/>
            <person name="Gmitter F."/>
            <person name="Ollitrault P."/>
            <person name="Machado M."/>
            <person name="Talon M."/>
            <person name="Wincker P."/>
            <person name="Jaillon O."/>
            <person name="Morgante M."/>
        </authorList>
    </citation>
    <scope>NUCLEOTIDE SEQUENCE</scope>
    <source>
        <strain evidence="2">cv. Clemenules</strain>
    </source>
</reference>
<dbReference type="AlphaFoldDB" id="V4U5M1"/>
<evidence type="ECO:0000313" key="2">
    <source>
        <dbReference type="Proteomes" id="UP000030687"/>
    </source>
</evidence>
<evidence type="ECO:0000313" key="1">
    <source>
        <dbReference type="EMBL" id="ESR57481.1"/>
    </source>
</evidence>
<name>V4U5M1_CITCL</name>
<dbReference type="KEGG" id="cic:CICLE_v10023616mg"/>